<dbReference type="eggNOG" id="COG0697">
    <property type="taxonomic scope" value="Bacteria"/>
</dbReference>
<protein>
    <recommendedName>
        <fullName evidence="2">EamA domain-containing protein</fullName>
    </recommendedName>
</protein>
<dbReference type="Pfam" id="PF00892">
    <property type="entry name" value="EamA"/>
    <property type="match status" value="2"/>
</dbReference>
<dbReference type="EMBL" id="CP000471">
    <property type="protein sequence ID" value="ABK45734.1"/>
    <property type="molecule type" value="Genomic_DNA"/>
</dbReference>
<dbReference type="KEGG" id="mgm:Mmc1_3244"/>
<reference evidence="4" key="1">
    <citation type="journal article" date="2009" name="Appl. Environ. Microbiol.">
        <title>Complete genome sequence of the chemolithoautotrophic marine magnetotactic coccus strain MC-1.</title>
        <authorList>
            <person name="Schubbe S."/>
            <person name="Williams T.J."/>
            <person name="Xie G."/>
            <person name="Kiss H.E."/>
            <person name="Brettin T.S."/>
            <person name="Martinez D."/>
            <person name="Ross C.A."/>
            <person name="Schuler D."/>
            <person name="Cox B.L."/>
            <person name="Nealson K.H."/>
            <person name="Bazylinski D.A."/>
        </authorList>
    </citation>
    <scope>NUCLEOTIDE SEQUENCE [LARGE SCALE GENOMIC DNA]</scope>
    <source>
        <strain evidence="4">ATCC BAA-1437 / JCM 17883 / MC-1</strain>
    </source>
</reference>
<dbReference type="OrthoDB" id="5762785at2"/>
<keyword evidence="4" id="KW-1185">Reference proteome</keyword>
<dbReference type="PANTHER" id="PTHR22911:SF137">
    <property type="entry name" value="SOLUTE CARRIER FAMILY 35 MEMBER G2-RELATED"/>
    <property type="match status" value="1"/>
</dbReference>
<dbReference type="GO" id="GO:0016020">
    <property type="term" value="C:membrane"/>
    <property type="evidence" value="ECO:0007669"/>
    <property type="project" value="InterPro"/>
</dbReference>
<evidence type="ECO:0000256" key="1">
    <source>
        <dbReference type="SAM" id="Phobius"/>
    </source>
</evidence>
<keyword evidence="1" id="KW-1133">Transmembrane helix</keyword>
<feature type="domain" description="EamA" evidence="2">
    <location>
        <begin position="159"/>
        <end position="289"/>
    </location>
</feature>
<feature type="transmembrane region" description="Helical" evidence="1">
    <location>
        <begin position="64"/>
        <end position="83"/>
    </location>
</feature>
<dbReference type="Gene3D" id="1.10.3730.20">
    <property type="match status" value="1"/>
</dbReference>
<dbReference type="HOGENOM" id="CLU_060016_1_0_5"/>
<accession>A0LCP1</accession>
<feature type="transmembrane region" description="Helical" evidence="1">
    <location>
        <begin position="275"/>
        <end position="292"/>
    </location>
</feature>
<feature type="transmembrane region" description="Helical" evidence="1">
    <location>
        <begin position="185"/>
        <end position="206"/>
    </location>
</feature>
<gene>
    <name evidence="3" type="ordered locus">Mmc1_3244</name>
</gene>
<feature type="transmembrane region" description="Helical" evidence="1">
    <location>
        <begin position="36"/>
        <end position="57"/>
    </location>
</feature>
<feature type="transmembrane region" description="Helical" evidence="1">
    <location>
        <begin position="103"/>
        <end position="135"/>
    </location>
</feature>
<name>A0LCP1_MAGMM</name>
<organism evidence="3 4">
    <name type="scientific">Magnetococcus marinus (strain ATCC BAA-1437 / JCM 17883 / MC-1)</name>
    <dbReference type="NCBI Taxonomy" id="156889"/>
    <lineage>
        <taxon>Bacteria</taxon>
        <taxon>Pseudomonadati</taxon>
        <taxon>Pseudomonadota</taxon>
        <taxon>Magnetococcia</taxon>
        <taxon>Magnetococcales</taxon>
        <taxon>Magnetococcaceae</taxon>
        <taxon>Magnetococcus</taxon>
    </lineage>
</organism>
<dbReference type="SUPFAM" id="SSF103481">
    <property type="entry name" value="Multidrug resistance efflux transporter EmrE"/>
    <property type="match status" value="2"/>
</dbReference>
<evidence type="ECO:0000313" key="4">
    <source>
        <dbReference type="Proteomes" id="UP000002586"/>
    </source>
</evidence>
<proteinExistence type="predicted"/>
<evidence type="ECO:0000313" key="3">
    <source>
        <dbReference type="EMBL" id="ABK45734.1"/>
    </source>
</evidence>
<feature type="transmembrane region" description="Helical" evidence="1">
    <location>
        <begin position="218"/>
        <end position="238"/>
    </location>
</feature>
<reference evidence="3 4" key="2">
    <citation type="journal article" date="2012" name="Int. J. Syst. Evol. Microbiol.">
        <title>Magnetococcus marinus gen. nov., sp. nov., a marine, magnetotactic bacterium that represents a novel lineage (Magnetococcaceae fam. nov.; Magnetococcales ord. nov.) at the base of the Alphaproteobacteria.</title>
        <authorList>
            <person name="Bazylinski D.A."/>
            <person name="Williams T.J."/>
            <person name="Lefevre C.T."/>
            <person name="Berg R.J."/>
            <person name="Zhang C.L."/>
            <person name="Bowser S.S."/>
            <person name="Dean A.J."/>
            <person name="Beveridge T.J."/>
        </authorList>
    </citation>
    <scope>NUCLEOTIDE SEQUENCE [LARGE SCALE GENOMIC DNA]</scope>
    <source>
        <strain evidence="4">ATCC BAA-1437 / JCM 17883 / MC-1</strain>
    </source>
</reference>
<dbReference type="Proteomes" id="UP000002586">
    <property type="component" value="Chromosome"/>
</dbReference>
<feature type="domain" description="EamA" evidence="2">
    <location>
        <begin position="6"/>
        <end position="136"/>
    </location>
</feature>
<dbReference type="InterPro" id="IPR037185">
    <property type="entry name" value="EmrE-like"/>
</dbReference>
<keyword evidence="1" id="KW-0472">Membrane</keyword>
<dbReference type="AlphaFoldDB" id="A0LCP1"/>
<dbReference type="RefSeq" id="WP_011714796.1">
    <property type="nucleotide sequence ID" value="NC_008576.1"/>
</dbReference>
<dbReference type="PANTHER" id="PTHR22911">
    <property type="entry name" value="ACYL-MALONYL CONDENSING ENZYME-RELATED"/>
    <property type="match status" value="1"/>
</dbReference>
<sequence>MEMIGWLPLALAVALFTALKDLLNKRSVAQLNPWTVARMQHLAAFVVLLPLLPFISVPEIGPNFWWALLGSGTINVVALLLYVQALHHSDLSLTTPMLTTTPVFLLITSPIIVGEFPSLTGVMGIVFIVLGAWLLNVQQRHIGFWAPFKALYRERGPRLMLIIAFVWSVSSNLDKVGIQNSSPLVWLLSLFAFIALGTTLAAHHFGPRESGADWRPHTATLWIQGGLFSAAALCQFLALELTMVPYVIAVKRTSALMAVVLGVWLLKEQGGRERMLGAAVMFAGFLLITLAQA</sequence>
<keyword evidence="1" id="KW-0812">Transmembrane</keyword>
<evidence type="ECO:0000259" key="2">
    <source>
        <dbReference type="Pfam" id="PF00892"/>
    </source>
</evidence>
<dbReference type="InterPro" id="IPR000620">
    <property type="entry name" value="EamA_dom"/>
</dbReference>
<dbReference type="STRING" id="156889.Mmc1_3244"/>